<protein>
    <recommendedName>
        <fullName evidence="4">phospholipase D</fullName>
        <ecNumber evidence="4">3.1.4.4</ecNumber>
    </recommendedName>
</protein>
<dbReference type="PANTHER" id="PTHR18896">
    <property type="entry name" value="PHOSPHOLIPASE D"/>
    <property type="match status" value="1"/>
</dbReference>
<comment type="similarity">
    <text evidence="3">Belongs to the phospholipase D family. C2-PLD subfamily.</text>
</comment>
<evidence type="ECO:0000313" key="14">
    <source>
        <dbReference type="EMBL" id="TVU09547.1"/>
    </source>
</evidence>
<dbReference type="Pfam" id="PF12357">
    <property type="entry name" value="PLD_C"/>
    <property type="match status" value="1"/>
</dbReference>
<keyword evidence="8" id="KW-0106">Calcium</keyword>
<dbReference type="InterPro" id="IPR024632">
    <property type="entry name" value="PLipase_D_C"/>
</dbReference>
<proteinExistence type="inferred from homology"/>
<evidence type="ECO:0000259" key="12">
    <source>
        <dbReference type="PROSITE" id="PS50004"/>
    </source>
</evidence>
<reference evidence="14 15" key="1">
    <citation type="journal article" date="2019" name="Sci. Rep.">
        <title>A high-quality genome of Eragrostis curvula grass provides insights into Poaceae evolution and supports new strategies to enhance forage quality.</title>
        <authorList>
            <person name="Carballo J."/>
            <person name="Santos B.A.C.M."/>
            <person name="Zappacosta D."/>
            <person name="Garbus I."/>
            <person name="Selva J.P."/>
            <person name="Gallo C.A."/>
            <person name="Diaz A."/>
            <person name="Albertini E."/>
            <person name="Caccamo M."/>
            <person name="Echenique V."/>
        </authorList>
    </citation>
    <scope>NUCLEOTIDE SEQUENCE [LARGE SCALE GENOMIC DNA]</scope>
    <source>
        <strain evidence="15">cv. Victoria</strain>
        <tissue evidence="14">Leaf</tissue>
    </source>
</reference>
<evidence type="ECO:0000256" key="2">
    <source>
        <dbReference type="ARBA" id="ARBA00001913"/>
    </source>
</evidence>
<dbReference type="PROSITE" id="PS50004">
    <property type="entry name" value="C2"/>
    <property type="match status" value="1"/>
</dbReference>
<sequence length="914" mass="101659">LPSWTHAIKAQPHDGRGDGNETSTPGMGSHHEDAAPGDVVYLHGVLELTVFEAEHLHNAVHGRIMEATEKMEQSMGVHCLQHSKLYVDIDVGAARVARTREVEFHPTAPAWNQSFRLHCAYPAETVTFTVKNQHLIGAGVLGSGSVPAARLASGQPLECWLDLRGGEHAHETHTPSLRVRLQFLDVERDPCWDAGVQLPGFSGVKPAFFPERTNCNVTLYQNAHLSDAFDPRVRLDGGRAYRPARLWKDLYAAIRDARRFVYVAGWSVSTGITLVRDAGRKVPGAEPGVTLGELLKRKADEGVAVLVMPWQDQTSISFLGNEGLMKTHDEETRRYFEGTGVRCFLCPRDADPTLTVVQHVEVTAQFTHHQKAVTLDAATPGAGDGRHVVSFIGGIDLCNGRYWQLILLLPRASLSDVLTESSSAGLTNARCWVRYDDENHTLFQDLDTTYRHDFMQNNFKHASLRHGGPREPWHDVHCRIEGPAAWDVLANFEQRWRKQAPEHMRGCLLDLSPATFPDPAKFDDDDADNSWNVQVFRSIDDASVVGFPYDPAEAAAAGLTSGKDVTVDQSIQVGYVEAIRRARRFIYIENQYFLGGCASWAEDRDAGCLNLVPVEIALKVAAKIRRGERFAAYVVTPMWPEGEPAGDAVQAILRWNRLTVEMMYGVVARAIDDAGMRGQAHPCDYLNFFCLGNREAPRPGEYRPPKTPEEGTDYWRAQVNRRGPIYVHAKLMIGTRSLQTLSTLSIRSAFRALGISLSRRRAVDDEYVMVGSANLNERSLAGNRDTEIAQGSYQPAHLNGPCRRARGQVHGFRMSLWHEHFMRGHAIEEGTDASVFLEPESVECVRAVRRAADRLWDAYTRDRVEDLPGHLLPFPITVSEFGEVGDLPADGCFPDTRAPVRGRKSVKLPAILTT</sequence>
<evidence type="ECO:0000256" key="8">
    <source>
        <dbReference type="ARBA" id="ARBA00022837"/>
    </source>
</evidence>
<feature type="domain" description="C2" evidence="12">
    <location>
        <begin position="26"/>
        <end position="161"/>
    </location>
</feature>
<evidence type="ECO:0000313" key="15">
    <source>
        <dbReference type="Proteomes" id="UP000324897"/>
    </source>
</evidence>
<dbReference type="GO" id="GO:0009395">
    <property type="term" value="P:phospholipid catabolic process"/>
    <property type="evidence" value="ECO:0007669"/>
    <property type="project" value="TreeGrafter"/>
</dbReference>
<dbReference type="SUPFAM" id="SSF49562">
    <property type="entry name" value="C2 domain (Calcium/lipid-binding domain, CaLB)"/>
    <property type="match status" value="1"/>
</dbReference>
<dbReference type="GO" id="GO:0004630">
    <property type="term" value="F:phospholipase D activity"/>
    <property type="evidence" value="ECO:0007669"/>
    <property type="project" value="UniProtKB-EC"/>
</dbReference>
<dbReference type="OrthoDB" id="14911at2759"/>
<name>A0A5J9TEA8_9POAL</name>
<dbReference type="Pfam" id="PF00168">
    <property type="entry name" value="C2"/>
    <property type="match status" value="1"/>
</dbReference>
<dbReference type="InterPro" id="IPR011402">
    <property type="entry name" value="PLipase_D_pln"/>
</dbReference>
<dbReference type="PROSITE" id="PS50035">
    <property type="entry name" value="PLD"/>
    <property type="match status" value="1"/>
</dbReference>
<dbReference type="InterPro" id="IPR035892">
    <property type="entry name" value="C2_domain_sf"/>
</dbReference>
<evidence type="ECO:0000256" key="3">
    <source>
        <dbReference type="ARBA" id="ARBA00010683"/>
    </source>
</evidence>
<dbReference type="GO" id="GO:0005509">
    <property type="term" value="F:calcium ion binding"/>
    <property type="evidence" value="ECO:0007669"/>
    <property type="project" value="InterPro"/>
</dbReference>
<evidence type="ECO:0000256" key="1">
    <source>
        <dbReference type="ARBA" id="ARBA00000798"/>
    </source>
</evidence>
<gene>
    <name evidence="14" type="ORF">EJB05_43030</name>
</gene>
<dbReference type="InterPro" id="IPR015679">
    <property type="entry name" value="PLipase_D_fam"/>
</dbReference>
<dbReference type="Gene3D" id="2.60.40.150">
    <property type="entry name" value="C2 domain"/>
    <property type="match status" value="1"/>
</dbReference>
<dbReference type="InterPro" id="IPR001736">
    <property type="entry name" value="PLipase_D/transphosphatidylase"/>
</dbReference>
<dbReference type="EC" id="3.1.4.4" evidence="4"/>
<dbReference type="AlphaFoldDB" id="A0A5J9TEA8"/>
<evidence type="ECO:0000259" key="13">
    <source>
        <dbReference type="PROSITE" id="PS50035"/>
    </source>
</evidence>
<feature type="region of interest" description="Disordered" evidence="11">
    <location>
        <begin position="1"/>
        <end position="34"/>
    </location>
</feature>
<evidence type="ECO:0000256" key="9">
    <source>
        <dbReference type="ARBA" id="ARBA00022963"/>
    </source>
</evidence>
<dbReference type="Gene3D" id="3.30.870.10">
    <property type="entry name" value="Endonuclease Chain A"/>
    <property type="match status" value="2"/>
</dbReference>
<keyword evidence="15" id="KW-1185">Reference proteome</keyword>
<keyword evidence="6" id="KW-0677">Repeat</keyword>
<keyword evidence="7" id="KW-0378">Hydrolase</keyword>
<dbReference type="PIRSF" id="PIRSF036470">
    <property type="entry name" value="PLD_plant"/>
    <property type="match status" value="1"/>
</dbReference>
<comment type="caution">
    <text evidence="14">The sequence shown here is derived from an EMBL/GenBank/DDBJ whole genome shotgun (WGS) entry which is preliminary data.</text>
</comment>
<dbReference type="GO" id="GO:0005886">
    <property type="term" value="C:plasma membrane"/>
    <property type="evidence" value="ECO:0007669"/>
    <property type="project" value="TreeGrafter"/>
</dbReference>
<evidence type="ECO:0000256" key="4">
    <source>
        <dbReference type="ARBA" id="ARBA00012027"/>
    </source>
</evidence>
<feature type="domain" description="PLD phosphodiesterase" evidence="13">
    <location>
        <begin position="752"/>
        <end position="779"/>
    </location>
</feature>
<comment type="catalytic activity">
    <reaction evidence="1">
        <text>a 1,2-diacyl-sn-glycero-3-phosphocholine + H2O = a 1,2-diacyl-sn-glycero-3-phosphate + choline + H(+)</text>
        <dbReference type="Rhea" id="RHEA:14445"/>
        <dbReference type="ChEBI" id="CHEBI:15354"/>
        <dbReference type="ChEBI" id="CHEBI:15377"/>
        <dbReference type="ChEBI" id="CHEBI:15378"/>
        <dbReference type="ChEBI" id="CHEBI:57643"/>
        <dbReference type="ChEBI" id="CHEBI:58608"/>
        <dbReference type="EC" id="3.1.4.4"/>
    </reaction>
</comment>
<keyword evidence="9" id="KW-0442">Lipid degradation</keyword>
<keyword evidence="10" id="KW-0443">Lipid metabolism</keyword>
<dbReference type="PANTHER" id="PTHR18896:SF138">
    <property type="entry name" value="PHOSPHOLIPASE D"/>
    <property type="match status" value="1"/>
</dbReference>
<organism evidence="14 15">
    <name type="scientific">Eragrostis curvula</name>
    <name type="common">weeping love grass</name>
    <dbReference type="NCBI Taxonomy" id="38414"/>
    <lineage>
        <taxon>Eukaryota</taxon>
        <taxon>Viridiplantae</taxon>
        <taxon>Streptophyta</taxon>
        <taxon>Embryophyta</taxon>
        <taxon>Tracheophyta</taxon>
        <taxon>Spermatophyta</taxon>
        <taxon>Magnoliopsida</taxon>
        <taxon>Liliopsida</taxon>
        <taxon>Poales</taxon>
        <taxon>Poaceae</taxon>
        <taxon>PACMAD clade</taxon>
        <taxon>Chloridoideae</taxon>
        <taxon>Eragrostideae</taxon>
        <taxon>Eragrostidinae</taxon>
        <taxon>Eragrostis</taxon>
    </lineage>
</organism>
<keyword evidence="5" id="KW-0479">Metal-binding</keyword>
<evidence type="ECO:0000256" key="11">
    <source>
        <dbReference type="SAM" id="MobiDB-lite"/>
    </source>
</evidence>
<accession>A0A5J9TEA8</accession>
<dbReference type="InterPro" id="IPR000008">
    <property type="entry name" value="C2_dom"/>
</dbReference>
<evidence type="ECO:0000256" key="10">
    <source>
        <dbReference type="ARBA" id="ARBA00023098"/>
    </source>
</evidence>
<feature type="non-terminal residue" evidence="14">
    <location>
        <position position="1"/>
    </location>
</feature>
<evidence type="ECO:0000256" key="5">
    <source>
        <dbReference type="ARBA" id="ARBA00022723"/>
    </source>
</evidence>
<evidence type="ECO:0000256" key="7">
    <source>
        <dbReference type="ARBA" id="ARBA00022801"/>
    </source>
</evidence>
<evidence type="ECO:0000256" key="6">
    <source>
        <dbReference type="ARBA" id="ARBA00022737"/>
    </source>
</evidence>
<comment type="cofactor">
    <cofactor evidence="2">
        <name>Ca(2+)</name>
        <dbReference type="ChEBI" id="CHEBI:29108"/>
    </cofactor>
</comment>
<dbReference type="GO" id="GO:0046470">
    <property type="term" value="P:phosphatidylcholine metabolic process"/>
    <property type="evidence" value="ECO:0007669"/>
    <property type="project" value="InterPro"/>
</dbReference>
<dbReference type="Proteomes" id="UP000324897">
    <property type="component" value="Chromosome 3"/>
</dbReference>
<dbReference type="EMBL" id="RWGY01000039">
    <property type="protein sequence ID" value="TVU09547.1"/>
    <property type="molecule type" value="Genomic_DNA"/>
</dbReference>
<dbReference type="SUPFAM" id="SSF56024">
    <property type="entry name" value="Phospholipase D/nuclease"/>
    <property type="match status" value="2"/>
</dbReference>
<dbReference type="CDD" id="cd09142">
    <property type="entry name" value="PLDc_pPLD_like_2"/>
    <property type="match status" value="1"/>
</dbReference>